<evidence type="ECO:0008006" key="5">
    <source>
        <dbReference type="Google" id="ProtNLM"/>
    </source>
</evidence>
<evidence type="ECO:0000313" key="1">
    <source>
        <dbReference type="EMBL" id="CAF1203653.1"/>
    </source>
</evidence>
<dbReference type="EMBL" id="CAJNOV010005276">
    <property type="protein sequence ID" value="CAF1203653.1"/>
    <property type="molecule type" value="Genomic_DNA"/>
</dbReference>
<dbReference type="Proteomes" id="UP000663866">
    <property type="component" value="Unassembled WGS sequence"/>
</dbReference>
<dbReference type="Proteomes" id="UP000681967">
    <property type="component" value="Unassembled WGS sequence"/>
</dbReference>
<dbReference type="AlphaFoldDB" id="A0A820R7B5"/>
<dbReference type="EMBL" id="CAJOBH010006612">
    <property type="protein sequence ID" value="CAF4061510.1"/>
    <property type="molecule type" value="Genomic_DNA"/>
</dbReference>
<evidence type="ECO:0000313" key="2">
    <source>
        <dbReference type="EMBL" id="CAF4061510.1"/>
    </source>
</evidence>
<dbReference type="EMBL" id="CAJOBG010044049">
    <property type="protein sequence ID" value="CAF4433042.1"/>
    <property type="molecule type" value="Genomic_DNA"/>
</dbReference>
<gene>
    <name evidence="2" type="ORF">BYL167_LOCUS16994</name>
    <name evidence="1" type="ORF">CJN711_LOCUS12151</name>
    <name evidence="3" type="ORF">OVN521_LOCUS36825</name>
</gene>
<keyword evidence="4" id="KW-1185">Reference proteome</keyword>
<feature type="non-terminal residue" evidence="3">
    <location>
        <position position="1"/>
    </location>
</feature>
<reference evidence="3" key="1">
    <citation type="submission" date="2021-02" db="EMBL/GenBank/DDBJ databases">
        <authorList>
            <person name="Nowell W R."/>
        </authorList>
    </citation>
    <scope>NUCLEOTIDE SEQUENCE</scope>
</reference>
<sequence>DIPNTSQLKEIEVVPPFIVLDTNCFVNYL</sequence>
<name>A0A820R7B5_9BILA</name>
<evidence type="ECO:0000313" key="3">
    <source>
        <dbReference type="EMBL" id="CAF4433042.1"/>
    </source>
</evidence>
<evidence type="ECO:0000313" key="4">
    <source>
        <dbReference type="Proteomes" id="UP000663866"/>
    </source>
</evidence>
<organism evidence="3 4">
    <name type="scientific">Rotaria magnacalcarata</name>
    <dbReference type="NCBI Taxonomy" id="392030"/>
    <lineage>
        <taxon>Eukaryota</taxon>
        <taxon>Metazoa</taxon>
        <taxon>Spiralia</taxon>
        <taxon>Gnathifera</taxon>
        <taxon>Rotifera</taxon>
        <taxon>Eurotatoria</taxon>
        <taxon>Bdelloidea</taxon>
        <taxon>Philodinida</taxon>
        <taxon>Philodinidae</taxon>
        <taxon>Rotaria</taxon>
    </lineage>
</organism>
<protein>
    <recommendedName>
        <fullName evidence="5">PIN domain-containing protein</fullName>
    </recommendedName>
</protein>
<comment type="caution">
    <text evidence="3">The sequence shown here is derived from an EMBL/GenBank/DDBJ whole genome shotgun (WGS) entry which is preliminary data.</text>
</comment>
<dbReference type="Proteomes" id="UP000663855">
    <property type="component" value="Unassembled WGS sequence"/>
</dbReference>
<accession>A0A820R7B5</accession>
<proteinExistence type="predicted"/>